<gene>
    <name evidence="2" type="ORF">DNTS_000513</name>
</gene>
<dbReference type="Proteomes" id="UP000316079">
    <property type="component" value="Unassembled WGS sequence"/>
</dbReference>
<sequence length="251" mass="28692">MRELIKQNRLIPEKQEVREMAGTVKDGQAVPEGMNLTDQSDEQQTSPLDQHEEGCPCEEESCCVSENVTQEKSESIQTPNISQALAATPLHTQNLGVTIELCWYCLKSVPIEDLNLPQMDSEGLALPSSGERVHYQRDPRPHFGVAHSSRSVSFPLWDCDRPREMRRTEEEEEEVEEMEAVNLDSCCPHCYVGVTRDTLRWHEKNLPDGLVGCTWKMSRCWRVHNRRANLLFQVFTGCQIPGDRRMPEAQI</sequence>
<reference evidence="2 3" key="1">
    <citation type="journal article" date="2019" name="Sci. Data">
        <title>Hybrid genome assembly and annotation of Danionella translucida.</title>
        <authorList>
            <person name="Kadobianskyi M."/>
            <person name="Schulze L."/>
            <person name="Schuelke M."/>
            <person name="Judkewitz B."/>
        </authorList>
    </citation>
    <scope>NUCLEOTIDE SEQUENCE [LARGE SCALE GENOMIC DNA]</scope>
    <source>
        <strain evidence="2 3">Bolton</strain>
    </source>
</reference>
<comment type="caution">
    <text evidence="2">The sequence shown here is derived from an EMBL/GenBank/DDBJ whole genome shotgun (WGS) entry which is preliminary data.</text>
</comment>
<dbReference type="OrthoDB" id="193703at2759"/>
<name>A0A553RMS9_9TELE</name>
<organism evidence="2 3">
    <name type="scientific">Danionella cerebrum</name>
    <dbReference type="NCBI Taxonomy" id="2873325"/>
    <lineage>
        <taxon>Eukaryota</taxon>
        <taxon>Metazoa</taxon>
        <taxon>Chordata</taxon>
        <taxon>Craniata</taxon>
        <taxon>Vertebrata</taxon>
        <taxon>Euteleostomi</taxon>
        <taxon>Actinopterygii</taxon>
        <taxon>Neopterygii</taxon>
        <taxon>Teleostei</taxon>
        <taxon>Ostariophysi</taxon>
        <taxon>Cypriniformes</taxon>
        <taxon>Danionidae</taxon>
        <taxon>Danioninae</taxon>
        <taxon>Danionella</taxon>
    </lineage>
</organism>
<feature type="compositionally biased region" description="Polar residues" evidence="1">
    <location>
        <begin position="36"/>
        <end position="48"/>
    </location>
</feature>
<evidence type="ECO:0000313" key="2">
    <source>
        <dbReference type="EMBL" id="TRZ03499.1"/>
    </source>
</evidence>
<dbReference type="AlphaFoldDB" id="A0A553RMS9"/>
<keyword evidence="3" id="KW-1185">Reference proteome</keyword>
<dbReference type="EMBL" id="SRMA01007106">
    <property type="protein sequence ID" value="TRZ03499.1"/>
    <property type="molecule type" value="Genomic_DNA"/>
</dbReference>
<protein>
    <submittedName>
        <fullName evidence="2">Uncharacterized protein</fullName>
    </submittedName>
</protein>
<evidence type="ECO:0000256" key="1">
    <source>
        <dbReference type="SAM" id="MobiDB-lite"/>
    </source>
</evidence>
<feature type="region of interest" description="Disordered" evidence="1">
    <location>
        <begin position="23"/>
        <end position="53"/>
    </location>
</feature>
<evidence type="ECO:0000313" key="3">
    <source>
        <dbReference type="Proteomes" id="UP000316079"/>
    </source>
</evidence>
<proteinExistence type="predicted"/>
<accession>A0A553RMS9</accession>